<dbReference type="EMBL" id="BKCJ011338328">
    <property type="protein sequence ID" value="GFD22578.1"/>
    <property type="molecule type" value="Genomic_DNA"/>
</dbReference>
<feature type="compositionally biased region" description="Basic and acidic residues" evidence="1">
    <location>
        <begin position="71"/>
        <end position="83"/>
    </location>
</feature>
<accession>A0A699UMR8</accession>
<organism evidence="2">
    <name type="scientific">Tanacetum cinerariifolium</name>
    <name type="common">Dalmatian daisy</name>
    <name type="synonym">Chrysanthemum cinerariifolium</name>
    <dbReference type="NCBI Taxonomy" id="118510"/>
    <lineage>
        <taxon>Eukaryota</taxon>
        <taxon>Viridiplantae</taxon>
        <taxon>Streptophyta</taxon>
        <taxon>Embryophyta</taxon>
        <taxon>Tracheophyta</taxon>
        <taxon>Spermatophyta</taxon>
        <taxon>Magnoliopsida</taxon>
        <taxon>eudicotyledons</taxon>
        <taxon>Gunneridae</taxon>
        <taxon>Pentapetalae</taxon>
        <taxon>asterids</taxon>
        <taxon>campanulids</taxon>
        <taxon>Asterales</taxon>
        <taxon>Asteraceae</taxon>
        <taxon>Asteroideae</taxon>
        <taxon>Anthemideae</taxon>
        <taxon>Anthemidinae</taxon>
        <taxon>Tanacetum</taxon>
    </lineage>
</organism>
<dbReference type="AlphaFoldDB" id="A0A699UMR8"/>
<proteinExistence type="predicted"/>
<protein>
    <recommendedName>
        <fullName evidence="3">Reverse transcriptase domain-containing protein</fullName>
    </recommendedName>
</protein>
<evidence type="ECO:0000313" key="2">
    <source>
        <dbReference type="EMBL" id="GFD22578.1"/>
    </source>
</evidence>
<feature type="compositionally biased region" description="Polar residues" evidence="1">
    <location>
        <begin position="87"/>
        <end position="108"/>
    </location>
</feature>
<comment type="caution">
    <text evidence="2">The sequence shown here is derived from an EMBL/GenBank/DDBJ whole genome shotgun (WGS) entry which is preliminary data.</text>
</comment>
<name>A0A699UMR8_TANCI</name>
<sequence length="165" mass="18573">ARLVPYLVTLENKRIERYIYVIAPQIRGMVAAMKPTTIQKVMQIDDTLTDESIRNWSIKKNPRKRGNGGEPSKDWNGRDDNKRNRTGNDFATTTNPIRRDNTGTTPKTFNVNTINGRNLTARSCYECGSTDHLKAAYPRLNKAQKPGNHKNQFVAVNGGQGRGNN</sequence>
<reference evidence="2" key="1">
    <citation type="journal article" date="2019" name="Sci. Rep.">
        <title>Draft genome of Tanacetum cinerariifolium, the natural source of mosquito coil.</title>
        <authorList>
            <person name="Yamashiro T."/>
            <person name="Shiraishi A."/>
            <person name="Satake H."/>
            <person name="Nakayama K."/>
        </authorList>
    </citation>
    <scope>NUCLEOTIDE SEQUENCE</scope>
</reference>
<evidence type="ECO:0008006" key="3">
    <source>
        <dbReference type="Google" id="ProtNLM"/>
    </source>
</evidence>
<feature type="region of interest" description="Disordered" evidence="1">
    <location>
        <begin position="55"/>
        <end position="108"/>
    </location>
</feature>
<evidence type="ECO:0000256" key="1">
    <source>
        <dbReference type="SAM" id="MobiDB-lite"/>
    </source>
</evidence>
<feature type="region of interest" description="Disordered" evidence="1">
    <location>
        <begin position="142"/>
        <end position="165"/>
    </location>
</feature>
<gene>
    <name evidence="2" type="ORF">Tci_894547</name>
</gene>
<feature type="non-terminal residue" evidence="2">
    <location>
        <position position="1"/>
    </location>
</feature>
<feature type="non-terminal residue" evidence="2">
    <location>
        <position position="165"/>
    </location>
</feature>